<protein>
    <submittedName>
        <fullName evidence="1">Uncharacterized protein</fullName>
    </submittedName>
</protein>
<dbReference type="RefSeq" id="WP_146857971.1">
    <property type="nucleotide sequence ID" value="NZ_BKAU01000001.1"/>
</dbReference>
<comment type="caution">
    <text evidence="1">The sequence shown here is derived from an EMBL/GenBank/DDBJ whole genome shotgun (WGS) entry which is preliminary data.</text>
</comment>
<gene>
    <name evidence="1" type="ORF">CCY01nite_07660</name>
</gene>
<sequence length="402" mass="47441">MIKFEIHELEHFIASINPIALNGASPSVTDIQGWNDWIAKEAHQVTKAFQTQVHLLKPKPAERYIQANHLDLLRFMDVVEEYNHHSVLQNNPLLAELYQNLQFSLEKILSHLLKYYTQYIDQDLPLPTSFLQNAKSIIDFNFQQLKQLYFRENLEKDLLDVAFRPLNEFLKRNHNPYSYRTLLYFQEFINEWLPLLDMSDKNDLNWQIHYKLYYLNFNNVEYRIFCTDRLHDKLEALPSLTDRVEKVNWYVSTLRRLHQKPDMNLLPGQPSIVHQVLSVIEEEYQYLIDKETLLTQSSFPDESHNATTLQVPLTSLQLAQLANALDTIRFFPEAKPKDIIRFFAAHFSTAGQRSISENSFHTQFYSKNAAVLQSILEIIEWLEKLTTVLKTRVKQTNLNELQ</sequence>
<name>A0A512RFL6_9BACT</name>
<dbReference type="AlphaFoldDB" id="A0A512RFL6"/>
<dbReference type="EMBL" id="BKAU01000001">
    <property type="protein sequence ID" value="GEP94506.1"/>
    <property type="molecule type" value="Genomic_DNA"/>
</dbReference>
<evidence type="ECO:0000313" key="1">
    <source>
        <dbReference type="EMBL" id="GEP94506.1"/>
    </source>
</evidence>
<dbReference type="Proteomes" id="UP000321436">
    <property type="component" value="Unassembled WGS sequence"/>
</dbReference>
<evidence type="ECO:0000313" key="2">
    <source>
        <dbReference type="Proteomes" id="UP000321436"/>
    </source>
</evidence>
<organism evidence="1 2">
    <name type="scientific">Chitinophaga cymbidii</name>
    <dbReference type="NCBI Taxonomy" id="1096750"/>
    <lineage>
        <taxon>Bacteria</taxon>
        <taxon>Pseudomonadati</taxon>
        <taxon>Bacteroidota</taxon>
        <taxon>Chitinophagia</taxon>
        <taxon>Chitinophagales</taxon>
        <taxon>Chitinophagaceae</taxon>
        <taxon>Chitinophaga</taxon>
    </lineage>
</organism>
<dbReference type="OrthoDB" id="637723at2"/>
<reference evidence="1 2" key="1">
    <citation type="submission" date="2019-07" db="EMBL/GenBank/DDBJ databases">
        <title>Whole genome shotgun sequence of Chitinophaga cymbidii NBRC 109752.</title>
        <authorList>
            <person name="Hosoyama A."/>
            <person name="Uohara A."/>
            <person name="Ohji S."/>
            <person name="Ichikawa N."/>
        </authorList>
    </citation>
    <scope>NUCLEOTIDE SEQUENCE [LARGE SCALE GENOMIC DNA]</scope>
    <source>
        <strain evidence="1 2">NBRC 109752</strain>
    </source>
</reference>
<accession>A0A512RFL6</accession>
<proteinExistence type="predicted"/>
<keyword evidence="2" id="KW-1185">Reference proteome</keyword>